<dbReference type="EMBL" id="JACVDC010000050">
    <property type="protein sequence ID" value="MBC9797190.1"/>
    <property type="molecule type" value="Genomic_DNA"/>
</dbReference>
<dbReference type="Proteomes" id="UP000653730">
    <property type="component" value="Unassembled WGS sequence"/>
</dbReference>
<accession>A0A926JTE3</accession>
<protein>
    <submittedName>
        <fullName evidence="3">FecR domain-containing protein</fullName>
    </submittedName>
</protein>
<feature type="domain" description="FecR protein" evidence="2">
    <location>
        <begin position="118"/>
        <end position="207"/>
    </location>
</feature>
<dbReference type="Pfam" id="PF04773">
    <property type="entry name" value="FecR"/>
    <property type="match status" value="1"/>
</dbReference>
<dbReference type="PANTHER" id="PTHR30273">
    <property type="entry name" value="PERIPLASMIC SIGNAL SENSOR AND SIGMA FACTOR ACTIVATOR FECR-RELATED"/>
    <property type="match status" value="1"/>
</dbReference>
<dbReference type="AlphaFoldDB" id="A0A926JTE3"/>
<keyword evidence="1" id="KW-0812">Transmembrane</keyword>
<dbReference type="InterPro" id="IPR012373">
    <property type="entry name" value="Ferrdict_sens_TM"/>
</dbReference>
<keyword evidence="1" id="KW-0472">Membrane</keyword>
<proteinExistence type="predicted"/>
<reference evidence="3 4" key="1">
    <citation type="submission" date="2020-09" db="EMBL/GenBank/DDBJ databases">
        <title>Sinomicrobium weinanense sp. nov., a halophilic bacteria isolated from saline-alkali soil.</title>
        <authorList>
            <person name="Wu P."/>
            <person name="Ren H."/>
            <person name="Mei Y."/>
            <person name="Liang Y."/>
            <person name="Chen Z."/>
        </authorList>
    </citation>
    <scope>NUCLEOTIDE SEQUENCE [LARGE SCALE GENOMIC DNA]</scope>
    <source>
        <strain evidence="3 4">FJxs</strain>
    </source>
</reference>
<name>A0A926JTE3_9FLAO</name>
<evidence type="ECO:0000259" key="2">
    <source>
        <dbReference type="Pfam" id="PF04773"/>
    </source>
</evidence>
<evidence type="ECO:0000313" key="3">
    <source>
        <dbReference type="EMBL" id="MBC9797190.1"/>
    </source>
</evidence>
<dbReference type="InterPro" id="IPR006860">
    <property type="entry name" value="FecR"/>
</dbReference>
<feature type="transmembrane region" description="Helical" evidence="1">
    <location>
        <begin position="82"/>
        <end position="102"/>
    </location>
</feature>
<dbReference type="RefSeq" id="WP_187966328.1">
    <property type="nucleotide sequence ID" value="NZ_JACVDC010000050.1"/>
</dbReference>
<comment type="caution">
    <text evidence="3">The sequence shown here is derived from an EMBL/GenBank/DDBJ whole genome shotgun (WGS) entry which is preliminary data.</text>
</comment>
<sequence>MDLKLFKKYREGKCSGEEAAEVEKFLCEKPEETDRLLQKEWDNAPELVTQEDSRAVRDVVFSAIREETGGVKSLLSPKIKRSLILAASILLFLAGGSAVYLLQQNRAEQWTVVNNTRPAAREIHLEDGTVIWLKPGSSVSYSDRFGKEKRNVKLKGEAYFDVARDTLRPFEVLTDDITTRVLGTMFNIKAYPFEENIQVVLTEGSVQVILKDKEKNKERELAKMRPGELLNFDKINNNTSIETIQNTRESLYKGNKLVFHNTTIAEALTRISRVYHIAIDMSALSSEDRAKHVSGFFHNTSPVDAMQKILFIHHMKLEQGEGKLLVKKKD</sequence>
<keyword evidence="1" id="KW-1133">Transmembrane helix</keyword>
<dbReference type="PIRSF" id="PIRSF018266">
    <property type="entry name" value="FecR"/>
    <property type="match status" value="1"/>
</dbReference>
<dbReference type="PANTHER" id="PTHR30273:SF2">
    <property type="entry name" value="PROTEIN FECR"/>
    <property type="match status" value="1"/>
</dbReference>
<dbReference type="Gene3D" id="3.55.50.30">
    <property type="match status" value="1"/>
</dbReference>
<evidence type="ECO:0000256" key="1">
    <source>
        <dbReference type="SAM" id="Phobius"/>
    </source>
</evidence>
<organism evidence="3 4">
    <name type="scientific">Sinomicrobium weinanense</name>
    <dbReference type="NCBI Taxonomy" id="2842200"/>
    <lineage>
        <taxon>Bacteria</taxon>
        <taxon>Pseudomonadati</taxon>
        <taxon>Bacteroidota</taxon>
        <taxon>Flavobacteriia</taxon>
        <taxon>Flavobacteriales</taxon>
        <taxon>Flavobacteriaceae</taxon>
        <taxon>Sinomicrobium</taxon>
    </lineage>
</organism>
<evidence type="ECO:0000313" key="4">
    <source>
        <dbReference type="Proteomes" id="UP000653730"/>
    </source>
</evidence>
<dbReference type="Gene3D" id="2.60.120.1440">
    <property type="match status" value="1"/>
</dbReference>
<keyword evidence="4" id="KW-1185">Reference proteome</keyword>
<dbReference type="GO" id="GO:0016989">
    <property type="term" value="F:sigma factor antagonist activity"/>
    <property type="evidence" value="ECO:0007669"/>
    <property type="project" value="TreeGrafter"/>
</dbReference>
<gene>
    <name evidence="3" type="ORF">IBL28_14535</name>
</gene>